<name>A0A1R2CG35_9CILI</name>
<gene>
    <name evidence="2" type="ORF">SteCoe_10198</name>
</gene>
<keyword evidence="3" id="KW-1185">Reference proteome</keyword>
<comment type="caution">
    <text evidence="2">The sequence shown here is derived from an EMBL/GenBank/DDBJ whole genome shotgun (WGS) entry which is preliminary data.</text>
</comment>
<reference evidence="2 3" key="1">
    <citation type="submission" date="2016-11" db="EMBL/GenBank/DDBJ databases">
        <title>The macronuclear genome of Stentor coeruleus: a giant cell with tiny introns.</title>
        <authorList>
            <person name="Slabodnick M."/>
            <person name="Ruby J.G."/>
            <person name="Reiff S.B."/>
            <person name="Swart E.C."/>
            <person name="Gosai S."/>
            <person name="Prabakaran S."/>
            <person name="Witkowska E."/>
            <person name="Larue G.E."/>
            <person name="Fisher S."/>
            <person name="Freeman R.M."/>
            <person name="Gunawardena J."/>
            <person name="Chu W."/>
            <person name="Stover N.A."/>
            <person name="Gregory B.D."/>
            <person name="Nowacki M."/>
            <person name="Derisi J."/>
            <person name="Roy S.W."/>
            <person name="Marshall W.F."/>
            <person name="Sood P."/>
        </authorList>
    </citation>
    <scope>NUCLEOTIDE SEQUENCE [LARGE SCALE GENOMIC DNA]</scope>
    <source>
        <strain evidence="2">WM001</strain>
    </source>
</reference>
<evidence type="ECO:0000256" key="1">
    <source>
        <dbReference type="SAM" id="MobiDB-lite"/>
    </source>
</evidence>
<evidence type="ECO:0000313" key="3">
    <source>
        <dbReference type="Proteomes" id="UP000187209"/>
    </source>
</evidence>
<dbReference type="AlphaFoldDB" id="A0A1R2CG35"/>
<protein>
    <submittedName>
        <fullName evidence="2">Uncharacterized protein</fullName>
    </submittedName>
</protein>
<accession>A0A1R2CG35</accession>
<feature type="compositionally biased region" description="Basic residues" evidence="1">
    <location>
        <begin position="58"/>
        <end position="73"/>
    </location>
</feature>
<proteinExistence type="predicted"/>
<dbReference type="Proteomes" id="UP000187209">
    <property type="component" value="Unassembled WGS sequence"/>
</dbReference>
<feature type="region of interest" description="Disordered" evidence="1">
    <location>
        <begin position="49"/>
        <end position="81"/>
    </location>
</feature>
<sequence>MKRDFVNVLQTPDRKKNLHFQVFPTALNPLNSKTPISTSTKSHLLISENQFKPNHEKSYKKKHKIPKKNHSKSPIKGDNLYNNPHFATSTLTISPSLMRPMYLSQVLKKTSKEPLTESYKLRITEANLKYLKSRFSDVNNRLEKILDLASFDKNKRYSPESKKHDFSFLRASARSINNELGRERAELGKSVNMKSRVLLSSSLGPLYACK</sequence>
<dbReference type="EMBL" id="MPUH01000163">
    <property type="protein sequence ID" value="OMJ87963.1"/>
    <property type="molecule type" value="Genomic_DNA"/>
</dbReference>
<evidence type="ECO:0000313" key="2">
    <source>
        <dbReference type="EMBL" id="OMJ87963.1"/>
    </source>
</evidence>
<organism evidence="2 3">
    <name type="scientific">Stentor coeruleus</name>
    <dbReference type="NCBI Taxonomy" id="5963"/>
    <lineage>
        <taxon>Eukaryota</taxon>
        <taxon>Sar</taxon>
        <taxon>Alveolata</taxon>
        <taxon>Ciliophora</taxon>
        <taxon>Postciliodesmatophora</taxon>
        <taxon>Heterotrichea</taxon>
        <taxon>Heterotrichida</taxon>
        <taxon>Stentoridae</taxon>
        <taxon>Stentor</taxon>
    </lineage>
</organism>